<keyword evidence="6" id="KW-0256">Endoplasmic reticulum</keyword>
<evidence type="ECO:0000313" key="12">
    <source>
        <dbReference type="Proteomes" id="UP000030645"/>
    </source>
</evidence>
<dbReference type="EMBL" id="KE344549">
    <property type="protein sequence ID" value="EXB66524.1"/>
    <property type="molecule type" value="Genomic_DNA"/>
</dbReference>
<gene>
    <name evidence="11" type="ORF">L484_017762</name>
</gene>
<feature type="transmembrane region" description="Helical" evidence="10">
    <location>
        <begin position="20"/>
        <end position="44"/>
    </location>
</feature>
<comment type="subcellular location">
    <subcellularLocation>
        <location evidence="1">Endoplasmic reticulum membrane</location>
        <topology evidence="1">Single-pass membrane protein</topology>
    </subcellularLocation>
</comment>
<sequence length="299" mass="33362">MALFSFWVCASVTSYMENQGQVNLCICLFVGISLMGFSVFGFCIDSSSFPSKGGTSEQNLDLENSKSGSFGYSTYIMQSYFEKYECLDDSRYKDFVAQELPLGLCDAPADNLNLAPGLSVLERKLIGEGSHRHLSSSIRISIQPRSIYELSHCNCGVILIERLPCGVFADPFELQHLLHRGVLNDIAVFGDTNLESPSFLSNRSAVEVHMDVGCNFLRQKTEIDIKLDIPLHARYQLFPGKLKSRWSGPFLVSAVFSHGAVELQETHSRRKFLVNGQRIKHYLGGPVDRCKTSIILQEA</sequence>
<keyword evidence="8 10" id="KW-0472">Membrane</keyword>
<dbReference type="InterPro" id="IPR013233">
    <property type="entry name" value="PIG-X/PBN1"/>
</dbReference>
<name>W9RBE4_9ROSA</name>
<evidence type="ECO:0000256" key="8">
    <source>
        <dbReference type="ARBA" id="ARBA00023136"/>
    </source>
</evidence>
<evidence type="ECO:0000256" key="2">
    <source>
        <dbReference type="ARBA" id="ARBA00004687"/>
    </source>
</evidence>
<protein>
    <submittedName>
        <fullName evidence="11">Phosphatidylinositol-glycan biosynthesis class X protein</fullName>
    </submittedName>
</protein>
<keyword evidence="9" id="KW-0325">Glycoprotein</keyword>
<evidence type="ECO:0000256" key="1">
    <source>
        <dbReference type="ARBA" id="ARBA00004389"/>
    </source>
</evidence>
<reference evidence="12" key="1">
    <citation type="submission" date="2013-01" db="EMBL/GenBank/DDBJ databases">
        <title>Draft Genome Sequence of a Mulberry Tree, Morus notabilis C.K. Schneid.</title>
        <authorList>
            <person name="He N."/>
            <person name="Zhao S."/>
        </authorList>
    </citation>
    <scope>NUCLEOTIDE SEQUENCE</scope>
</reference>
<dbReference type="UniPathway" id="UPA00196"/>
<evidence type="ECO:0000256" key="3">
    <source>
        <dbReference type="ARBA" id="ARBA00010345"/>
    </source>
</evidence>
<evidence type="ECO:0000256" key="5">
    <source>
        <dbReference type="ARBA" id="ARBA00022692"/>
    </source>
</evidence>
<comment type="pathway">
    <text evidence="2">Glycolipid biosynthesis; glycosylphosphatidylinositol-anchor biosynthesis.</text>
</comment>
<evidence type="ECO:0000256" key="4">
    <source>
        <dbReference type="ARBA" id="ARBA00022502"/>
    </source>
</evidence>
<evidence type="ECO:0000256" key="10">
    <source>
        <dbReference type="SAM" id="Phobius"/>
    </source>
</evidence>
<dbReference type="Pfam" id="PF08320">
    <property type="entry name" value="PIG-X"/>
    <property type="match status" value="1"/>
</dbReference>
<evidence type="ECO:0000313" key="11">
    <source>
        <dbReference type="EMBL" id="EXB66524.1"/>
    </source>
</evidence>
<dbReference type="GO" id="GO:0005789">
    <property type="term" value="C:endoplasmic reticulum membrane"/>
    <property type="evidence" value="ECO:0007669"/>
    <property type="project" value="UniProtKB-SubCell"/>
</dbReference>
<accession>W9RBE4</accession>
<evidence type="ECO:0000256" key="7">
    <source>
        <dbReference type="ARBA" id="ARBA00022989"/>
    </source>
</evidence>
<dbReference type="GO" id="GO:0006506">
    <property type="term" value="P:GPI anchor biosynthetic process"/>
    <property type="evidence" value="ECO:0007669"/>
    <property type="project" value="UniProtKB-UniPathway"/>
</dbReference>
<evidence type="ECO:0000256" key="6">
    <source>
        <dbReference type="ARBA" id="ARBA00022824"/>
    </source>
</evidence>
<dbReference type="InterPro" id="IPR040039">
    <property type="entry name" value="PIGX"/>
</dbReference>
<comment type="similarity">
    <text evidence="3">Belongs to the PIGX family.</text>
</comment>
<dbReference type="PANTHER" id="PTHR28650:SF1">
    <property type="entry name" value="PHOSPHATIDYLINOSITOL-GLYCAN BIOSYNTHESIS CLASS X PROTEIN"/>
    <property type="match status" value="1"/>
</dbReference>
<proteinExistence type="inferred from homology"/>
<keyword evidence="12" id="KW-1185">Reference proteome</keyword>
<keyword evidence="5 10" id="KW-0812">Transmembrane</keyword>
<dbReference type="eggNOG" id="KOG0017">
    <property type="taxonomic scope" value="Eukaryota"/>
</dbReference>
<organism evidence="11 12">
    <name type="scientific">Morus notabilis</name>
    <dbReference type="NCBI Taxonomy" id="981085"/>
    <lineage>
        <taxon>Eukaryota</taxon>
        <taxon>Viridiplantae</taxon>
        <taxon>Streptophyta</taxon>
        <taxon>Embryophyta</taxon>
        <taxon>Tracheophyta</taxon>
        <taxon>Spermatophyta</taxon>
        <taxon>Magnoliopsida</taxon>
        <taxon>eudicotyledons</taxon>
        <taxon>Gunneridae</taxon>
        <taxon>Pentapetalae</taxon>
        <taxon>rosids</taxon>
        <taxon>fabids</taxon>
        <taxon>Rosales</taxon>
        <taxon>Moraceae</taxon>
        <taxon>Moreae</taxon>
        <taxon>Morus</taxon>
    </lineage>
</organism>
<dbReference type="PANTHER" id="PTHR28650">
    <property type="entry name" value="PHOSPHATIDYLINOSITOL-GLYCAN BIOSYNTHESIS CLASS X PROTEIN"/>
    <property type="match status" value="1"/>
</dbReference>
<keyword evidence="7 10" id="KW-1133">Transmembrane helix</keyword>
<evidence type="ECO:0000256" key="9">
    <source>
        <dbReference type="ARBA" id="ARBA00023180"/>
    </source>
</evidence>
<dbReference type="Proteomes" id="UP000030645">
    <property type="component" value="Unassembled WGS sequence"/>
</dbReference>
<dbReference type="STRING" id="981085.W9RBE4"/>
<dbReference type="AlphaFoldDB" id="W9RBE4"/>
<keyword evidence="4" id="KW-0337">GPI-anchor biosynthesis</keyword>